<proteinExistence type="predicted"/>
<accession>X1S391</accession>
<organism evidence="1">
    <name type="scientific">marine sediment metagenome</name>
    <dbReference type="NCBI Taxonomy" id="412755"/>
    <lineage>
        <taxon>unclassified sequences</taxon>
        <taxon>metagenomes</taxon>
        <taxon>ecological metagenomes</taxon>
    </lineage>
</organism>
<gene>
    <name evidence="1" type="ORF">S12H4_22100</name>
</gene>
<dbReference type="AlphaFoldDB" id="X1S391"/>
<sequence>MSYKKLGVAFCAGLRVEARALTDILNAQGFDVVSVVCKTGCTPKEAIGIKEDEKIRIGEFEAMCSPIVQAALLNQVKTDFNVMVGLCVGHDSLFLKYSKAFTTVLIAKDRVLAHNPAGALYTTGSYYARLLKPGIDLVEDNK</sequence>
<evidence type="ECO:0008006" key="2">
    <source>
        <dbReference type="Google" id="ProtNLM"/>
    </source>
</evidence>
<evidence type="ECO:0000313" key="1">
    <source>
        <dbReference type="EMBL" id="GAI73621.1"/>
    </source>
</evidence>
<dbReference type="Pfam" id="PF08901">
    <property type="entry name" value="DUF1847"/>
    <property type="match status" value="1"/>
</dbReference>
<name>X1S391_9ZZZZ</name>
<protein>
    <recommendedName>
        <fullName evidence="2">DUF1847 domain-containing protein</fullName>
    </recommendedName>
</protein>
<comment type="caution">
    <text evidence="1">The sequence shown here is derived from an EMBL/GenBank/DDBJ whole genome shotgun (WGS) entry which is preliminary data.</text>
</comment>
<dbReference type="EMBL" id="BARW01011464">
    <property type="protein sequence ID" value="GAI73621.1"/>
    <property type="molecule type" value="Genomic_DNA"/>
</dbReference>
<dbReference type="InterPro" id="IPR014997">
    <property type="entry name" value="DUF1847"/>
</dbReference>
<reference evidence="1" key="1">
    <citation type="journal article" date="2014" name="Front. Microbiol.">
        <title>High frequency of phylogenetically diverse reductive dehalogenase-homologous genes in deep subseafloor sedimentary metagenomes.</title>
        <authorList>
            <person name="Kawai M."/>
            <person name="Futagami T."/>
            <person name="Toyoda A."/>
            <person name="Takaki Y."/>
            <person name="Nishi S."/>
            <person name="Hori S."/>
            <person name="Arai W."/>
            <person name="Tsubouchi T."/>
            <person name="Morono Y."/>
            <person name="Uchiyama I."/>
            <person name="Ito T."/>
            <person name="Fujiyama A."/>
            <person name="Inagaki F."/>
            <person name="Takami H."/>
        </authorList>
    </citation>
    <scope>NUCLEOTIDE SEQUENCE</scope>
    <source>
        <strain evidence="1">Expedition CK06-06</strain>
    </source>
</reference>